<name>A0A6I2RIC2_FLAPL</name>
<accession>A0A6I2RIC2</accession>
<organism evidence="2 3">
    <name type="scientific">Flavonifractor plautii</name>
    <name type="common">Fusobacterium plautii</name>
    <dbReference type="NCBI Taxonomy" id="292800"/>
    <lineage>
        <taxon>Bacteria</taxon>
        <taxon>Bacillati</taxon>
        <taxon>Bacillota</taxon>
        <taxon>Clostridia</taxon>
        <taxon>Eubacteriales</taxon>
        <taxon>Oscillospiraceae</taxon>
        <taxon>Flavonifractor</taxon>
    </lineage>
</organism>
<evidence type="ECO:0000313" key="3">
    <source>
        <dbReference type="Proteomes" id="UP000429811"/>
    </source>
</evidence>
<protein>
    <submittedName>
        <fullName evidence="2">Uncharacterized protein</fullName>
    </submittedName>
</protein>
<gene>
    <name evidence="2" type="ORF">GKE90_15580</name>
    <name evidence="1" type="ORF">PNE06_19760</name>
</gene>
<dbReference type="Proteomes" id="UP000429811">
    <property type="component" value="Unassembled WGS sequence"/>
</dbReference>
<dbReference type="AlphaFoldDB" id="A0A6I2RIC2"/>
<dbReference type="RefSeq" id="WP_131971839.1">
    <property type="nucleotide sequence ID" value="NZ_BAABXT010000001.1"/>
</dbReference>
<reference evidence="1" key="2">
    <citation type="submission" date="2023-01" db="EMBL/GenBank/DDBJ databases">
        <title>Human gut microbiome strain richness.</title>
        <authorList>
            <person name="Chen-Liaw A."/>
        </authorList>
    </citation>
    <scope>NUCLEOTIDE SEQUENCE</scope>
    <source>
        <strain evidence="1">1001287st1_F4_1001285I_161205</strain>
    </source>
</reference>
<evidence type="ECO:0000313" key="2">
    <source>
        <dbReference type="EMBL" id="MSB50102.1"/>
    </source>
</evidence>
<dbReference type="Proteomes" id="UP001211173">
    <property type="component" value="Unassembled WGS sequence"/>
</dbReference>
<proteinExistence type="predicted"/>
<sequence>MGHQESLLFCDSKSDMLRLCKLLNRAASDSSERGLEYAGLDIFEVARLKQTVKTKLPGEEKGPIFTAGCYAVWWGGERAPQTMDEFCCHTLQGNSRIGILFLSSTPSLLLLNYWQGSRKATSIPFRKMIGSAHSIR</sequence>
<dbReference type="EMBL" id="WKPO01000025">
    <property type="protein sequence ID" value="MSB50102.1"/>
    <property type="molecule type" value="Genomic_DNA"/>
</dbReference>
<comment type="caution">
    <text evidence="2">The sequence shown here is derived from an EMBL/GenBank/DDBJ whole genome shotgun (WGS) entry which is preliminary data.</text>
</comment>
<reference evidence="2 3" key="1">
    <citation type="journal article" date="2019" name="Nat. Med.">
        <title>A library of human gut bacterial isolates paired with longitudinal multiomics data enables mechanistic microbiome research.</title>
        <authorList>
            <person name="Poyet M."/>
            <person name="Groussin M."/>
            <person name="Gibbons S.M."/>
            <person name="Avila-Pacheco J."/>
            <person name="Jiang X."/>
            <person name="Kearney S.M."/>
            <person name="Perrotta A.R."/>
            <person name="Berdy B."/>
            <person name="Zhao S."/>
            <person name="Lieberman T.D."/>
            <person name="Swanson P.K."/>
            <person name="Smith M."/>
            <person name="Roesemann S."/>
            <person name="Alexander J.E."/>
            <person name="Rich S.A."/>
            <person name="Livny J."/>
            <person name="Vlamakis H."/>
            <person name="Clish C."/>
            <person name="Bullock K."/>
            <person name="Deik A."/>
            <person name="Scott J."/>
            <person name="Pierce K.A."/>
            <person name="Xavier R.J."/>
            <person name="Alm E.J."/>
        </authorList>
    </citation>
    <scope>NUCLEOTIDE SEQUENCE [LARGE SCALE GENOMIC DNA]</scope>
    <source>
        <strain evidence="2 3">BIOML-A5</strain>
    </source>
</reference>
<dbReference type="EMBL" id="JAQLWV010000042">
    <property type="protein sequence ID" value="MDB7935326.1"/>
    <property type="molecule type" value="Genomic_DNA"/>
</dbReference>
<evidence type="ECO:0000313" key="1">
    <source>
        <dbReference type="EMBL" id="MDB7935326.1"/>
    </source>
</evidence>